<keyword evidence="2" id="KW-0863">Zinc-finger</keyword>
<sequence>MSSTIRNPIVVLPGQPDDDSECNTIHYGVCCDGPGCEEIEDYIKGIRYKCSKCPNVDFCASCLADPRNTHDQEHPVLKCITQANFVYRAGLPQEETDEVVEALSRNFQVVRLGDTEFNPSIATPMTLMGRVPTSLYLDRWLRLDLLWGFLDNTVDWSKTKLEPAVGRPMVAAPQDQVTTAISSETGNGQQDALVAFKNILEKDVQWSQYGPQLVESTPFPSDPERSRVSGYEVRDYEKTENGIRILGPKPPESRDFVSMYTIGEDGRPTVEFPSAGSDPSGERQVGVLHDTEELLSLSNRLTEHECTEDDEFYRLIQERKPAARIMELLPGDGEEKLQCRLISTSIHEGFQYEALSYSPDEGNFDRSGKGKDSLIEFNSRLDIRYPVYLESSFIKVTMTLRDALRRLRQKDKSRFIWVDQVSIDQRNPQEHHIQVLSTPAIFNRAQRVLVWVGEEDEHSAAAISLYEKLSTKCNVPEHMFPSPTDLMEDLELVFQRIWGVQDVSLAQTVIVVCGQREIPWSKIANVAALIGSAGWIHQCWTSETAIAKRDERGVPRHDLIMTTNLIRNRLQAGDRMSLGLLLNSTRHFPITDPRDKIFALLGLHPTSFGIKPDYSKHVSEVFIEATKRIITLEKTVDICGKTPARLQERKNNLPSWVPDYTAVSSDQVLELSTPEARYSAAAGAPASVTWPLQRHPNVLQTPTYLAETITAVSDEPPERGLDRILWWTRFATSLGPRYVTGETALEAFWRTCVVNASVMWHHQPAPNAYLVTLAGVAVFSVSQMLDADDDQLQDLMNPLLQNLLQAFPSSDPSTRAILENLFNEVTIHFQILAKGRRLFSTTSGYLCLAASSTRIGDEIHIVPGAKAPFVLRRTTKGLMEADYGDLDAYIVIGEAYVHGLMSGEALKRNNFEWKPVLVK</sequence>
<protein>
    <submittedName>
        <fullName evidence="5">Ankyrin and het domain-containing protein</fullName>
    </submittedName>
</protein>
<accession>A0A8H7INF1</accession>
<feature type="domain" description="Heterokaryon incompatibility" evidence="4">
    <location>
        <begin position="352"/>
        <end position="469"/>
    </location>
</feature>
<dbReference type="AlphaFoldDB" id="A0A8H7INF1"/>
<dbReference type="EMBL" id="MDYX01000024">
    <property type="protein sequence ID" value="KAF9629010.1"/>
    <property type="molecule type" value="Genomic_DNA"/>
</dbReference>
<dbReference type="InterPro" id="IPR043145">
    <property type="entry name" value="Znf_ZZ_sf"/>
</dbReference>
<gene>
    <name evidence="5" type="ORF">BFW01_g10213</name>
</gene>
<comment type="caution">
    <text evidence="5">The sequence shown here is derived from an EMBL/GenBank/DDBJ whole genome shotgun (WGS) entry which is preliminary data.</text>
</comment>
<reference evidence="5" key="2">
    <citation type="journal article" date="2018" name="DNA Res.">
        <title>Comparative genome and transcriptome analyses reveal adaptations to opportunistic infections in woody plant degrading pathogens of Botryosphaeriaceae.</title>
        <authorList>
            <person name="Yan J.Y."/>
            <person name="Zhao W.S."/>
            <person name="Chen Z."/>
            <person name="Xing Q.K."/>
            <person name="Zhang W."/>
            <person name="Chethana K.W.T."/>
            <person name="Xue M.F."/>
            <person name="Xu J.P."/>
            <person name="Phillips A.J.L."/>
            <person name="Wang Y."/>
            <person name="Liu J.H."/>
            <person name="Liu M."/>
            <person name="Zhou Y."/>
            <person name="Jayawardena R.S."/>
            <person name="Manawasinghe I.S."/>
            <person name="Huang J.B."/>
            <person name="Qiao G.H."/>
            <person name="Fu C.Y."/>
            <person name="Guo F.F."/>
            <person name="Dissanayake A.J."/>
            <person name="Peng Y.L."/>
            <person name="Hyde K.D."/>
            <person name="Li X.H."/>
        </authorList>
    </citation>
    <scope>NUCLEOTIDE SEQUENCE</scope>
    <source>
        <strain evidence="5">CSS-01s</strain>
    </source>
</reference>
<evidence type="ECO:0000259" key="4">
    <source>
        <dbReference type="Pfam" id="PF06985"/>
    </source>
</evidence>
<dbReference type="Pfam" id="PF26639">
    <property type="entry name" value="Het-6_barrel"/>
    <property type="match status" value="1"/>
</dbReference>
<dbReference type="PANTHER" id="PTHR24148">
    <property type="entry name" value="ANKYRIN REPEAT DOMAIN-CONTAINING PROTEIN 39 HOMOLOG-RELATED"/>
    <property type="match status" value="1"/>
</dbReference>
<keyword evidence="3" id="KW-0862">Zinc</keyword>
<dbReference type="CDD" id="cd02340">
    <property type="entry name" value="ZZ_NBR1_like"/>
    <property type="match status" value="1"/>
</dbReference>
<evidence type="ECO:0000256" key="3">
    <source>
        <dbReference type="ARBA" id="ARBA00022833"/>
    </source>
</evidence>
<dbReference type="InterPro" id="IPR052895">
    <property type="entry name" value="HetReg/Transcr_Mod"/>
</dbReference>
<dbReference type="Pfam" id="PF06985">
    <property type="entry name" value="HET"/>
    <property type="match status" value="1"/>
</dbReference>
<name>A0A8H7INF1_9PEZI</name>
<evidence type="ECO:0000313" key="6">
    <source>
        <dbReference type="Proteomes" id="UP000627934"/>
    </source>
</evidence>
<dbReference type="Proteomes" id="UP000627934">
    <property type="component" value="Unassembled WGS sequence"/>
</dbReference>
<dbReference type="Gene3D" id="3.30.60.90">
    <property type="match status" value="1"/>
</dbReference>
<proteinExistence type="predicted"/>
<dbReference type="InterPro" id="IPR010730">
    <property type="entry name" value="HET"/>
</dbReference>
<evidence type="ECO:0000256" key="1">
    <source>
        <dbReference type="ARBA" id="ARBA00022723"/>
    </source>
</evidence>
<reference evidence="5" key="1">
    <citation type="submission" date="2016-08" db="EMBL/GenBank/DDBJ databases">
        <authorList>
            <person name="Yan J."/>
        </authorList>
    </citation>
    <scope>NUCLEOTIDE SEQUENCE</scope>
    <source>
        <strain evidence="5">CSS-01s</strain>
    </source>
</reference>
<dbReference type="PANTHER" id="PTHR24148:SF64">
    <property type="entry name" value="HETEROKARYON INCOMPATIBILITY DOMAIN-CONTAINING PROTEIN"/>
    <property type="match status" value="1"/>
</dbReference>
<dbReference type="SUPFAM" id="SSF57850">
    <property type="entry name" value="RING/U-box"/>
    <property type="match status" value="1"/>
</dbReference>
<keyword evidence="1" id="KW-0479">Metal-binding</keyword>
<dbReference type="GO" id="GO:0008270">
    <property type="term" value="F:zinc ion binding"/>
    <property type="evidence" value="ECO:0007669"/>
    <property type="project" value="UniProtKB-KW"/>
</dbReference>
<evidence type="ECO:0000313" key="5">
    <source>
        <dbReference type="EMBL" id="KAF9629010.1"/>
    </source>
</evidence>
<evidence type="ECO:0000256" key="2">
    <source>
        <dbReference type="ARBA" id="ARBA00022771"/>
    </source>
</evidence>
<organism evidence="5 6">
    <name type="scientific">Lasiodiplodia theobromae</name>
    <dbReference type="NCBI Taxonomy" id="45133"/>
    <lineage>
        <taxon>Eukaryota</taxon>
        <taxon>Fungi</taxon>
        <taxon>Dikarya</taxon>
        <taxon>Ascomycota</taxon>
        <taxon>Pezizomycotina</taxon>
        <taxon>Dothideomycetes</taxon>
        <taxon>Dothideomycetes incertae sedis</taxon>
        <taxon>Botryosphaeriales</taxon>
        <taxon>Botryosphaeriaceae</taxon>
        <taxon>Lasiodiplodia</taxon>
    </lineage>
</organism>